<accession>A0A2H4JAB5</accession>
<name>A0A2H4JAB5_9CAUD</name>
<proteinExistence type="predicted"/>
<evidence type="ECO:0000256" key="1">
    <source>
        <dbReference type="SAM" id="MobiDB-lite"/>
    </source>
</evidence>
<dbReference type="EMBL" id="MF417945">
    <property type="protein sequence ID" value="ASN72204.1"/>
    <property type="molecule type" value="Genomic_DNA"/>
</dbReference>
<protein>
    <submittedName>
        <fullName evidence="2">Uncharacterized protein</fullName>
    </submittedName>
</protein>
<feature type="region of interest" description="Disordered" evidence="1">
    <location>
        <begin position="1"/>
        <end position="29"/>
    </location>
</feature>
<feature type="compositionally biased region" description="Basic and acidic residues" evidence="1">
    <location>
        <begin position="8"/>
        <end position="17"/>
    </location>
</feature>
<organism evidence="2">
    <name type="scientific">uncultured Caudovirales phage</name>
    <dbReference type="NCBI Taxonomy" id="2100421"/>
    <lineage>
        <taxon>Viruses</taxon>
        <taxon>Duplodnaviria</taxon>
        <taxon>Heunggongvirae</taxon>
        <taxon>Uroviricota</taxon>
        <taxon>Caudoviricetes</taxon>
        <taxon>Peduoviridae</taxon>
        <taxon>Maltschvirus</taxon>
        <taxon>Maltschvirus maltsch</taxon>
    </lineage>
</organism>
<evidence type="ECO:0000313" key="2">
    <source>
        <dbReference type="EMBL" id="ASN72204.1"/>
    </source>
</evidence>
<reference evidence="2" key="1">
    <citation type="submission" date="2017-06" db="EMBL/GenBank/DDBJ databases">
        <title>Novel phages from South African skin metaviromes.</title>
        <authorList>
            <person name="van Zyl L.J."/>
            <person name="Abrahams Y."/>
            <person name="Stander E.A."/>
            <person name="Kirby B.M."/>
            <person name="Clavaud C."/>
            <person name="Farcet C."/>
            <person name="Breton L."/>
            <person name="Trindade M.I."/>
        </authorList>
    </citation>
    <scope>NUCLEOTIDE SEQUENCE</scope>
</reference>
<gene>
    <name evidence="2" type="ORF">3S15_19</name>
</gene>
<sequence length="104" mass="11820">MTDAPVQETKEERARRLARDRKRKQRLAEENARVRAEAVPVTFEAYKGTQQDLALICALGGFEEQAEAITLILRNVANLAKRDRHAFEEFIHIPSRAEVPHGQA</sequence>